<sequence length="494" mass="55295">MRYRYLLPGLLSLLTSETAWGQAPKIVGYRQEILSLLASNGEIPFWMRANQNGIVPRGQTLVSLRSAWQLDYRATPSTAADSLFRRGHKLDWGWGLEAVANGGSTKQLLASQAYLKARVGAIEVWAGRRRETYGLGSDSPLSSGSYIWSGNALPLVKFQLAIPEFWPAKSFLSIKGSFAQGWFADGFVQGSLLHQKSIYIRVGKPFSRVRGYIGFNHQVQWAGHTTHLPNAFIRGQQFPSTWRDYGLVITGASLNEQTDLDTTRYSDFDRGNRVGNHLGTVDLGLEVKMGKLSMLLYRQNIYEDGSLYYLTNIADGLNGIRLRNSQSTTTQGFRLSELTLEYLNTFSQGGEAFINEDNRRRGRDNYFNHGQYRDGWSYMGRSIGTPFIAPQTDLRPELPQYTFFNNNRVRVFHVGVSGQFMDGLTFLVKASYSQNAGSYQESFSPIIDQQSMIVSAGWRLTKNLRLTGSMAMDRGALYTTNTGFSLGLVQAGSL</sequence>
<accession>A0ABS3JGZ6</accession>
<gene>
    <name evidence="1" type="ORF">J2I46_06205</name>
</gene>
<organism evidence="1 2">
    <name type="scientific">Fibrella forsythiae</name>
    <dbReference type="NCBI Taxonomy" id="2817061"/>
    <lineage>
        <taxon>Bacteria</taxon>
        <taxon>Pseudomonadati</taxon>
        <taxon>Bacteroidota</taxon>
        <taxon>Cytophagia</taxon>
        <taxon>Cytophagales</taxon>
        <taxon>Spirosomataceae</taxon>
        <taxon>Fibrella</taxon>
    </lineage>
</organism>
<dbReference type="Gene3D" id="2.40.160.130">
    <property type="entry name" value="Capsule assembly protein Wzi"/>
    <property type="match status" value="1"/>
</dbReference>
<dbReference type="Proteomes" id="UP000664628">
    <property type="component" value="Unassembled WGS sequence"/>
</dbReference>
<dbReference type="Pfam" id="PF14052">
    <property type="entry name" value="Caps_assemb_Wzi"/>
    <property type="match status" value="1"/>
</dbReference>
<dbReference type="RefSeq" id="WP_207328080.1">
    <property type="nucleotide sequence ID" value="NZ_JAFMYW010000001.1"/>
</dbReference>
<evidence type="ECO:0000313" key="1">
    <source>
        <dbReference type="EMBL" id="MBO0948167.1"/>
    </source>
</evidence>
<comment type="caution">
    <text evidence="1">The sequence shown here is derived from an EMBL/GenBank/DDBJ whole genome shotgun (WGS) entry which is preliminary data.</text>
</comment>
<evidence type="ECO:0000313" key="2">
    <source>
        <dbReference type="Proteomes" id="UP000664628"/>
    </source>
</evidence>
<reference evidence="1 2" key="1">
    <citation type="submission" date="2021-03" db="EMBL/GenBank/DDBJ databases">
        <title>Fibrella sp. HMF5405 genome sequencing and assembly.</title>
        <authorList>
            <person name="Kang H."/>
            <person name="Kim H."/>
            <person name="Bae S."/>
            <person name="Joh K."/>
        </authorList>
    </citation>
    <scope>NUCLEOTIDE SEQUENCE [LARGE SCALE GENOMIC DNA]</scope>
    <source>
        <strain evidence="1 2">HMF5405</strain>
    </source>
</reference>
<dbReference type="EMBL" id="JAFMYW010000001">
    <property type="protein sequence ID" value="MBO0948167.1"/>
    <property type="molecule type" value="Genomic_DNA"/>
</dbReference>
<evidence type="ECO:0008006" key="3">
    <source>
        <dbReference type="Google" id="ProtNLM"/>
    </source>
</evidence>
<dbReference type="InterPro" id="IPR026950">
    <property type="entry name" value="Caps_assemb_Wzi"/>
</dbReference>
<proteinExistence type="predicted"/>
<name>A0ABS3JGZ6_9BACT</name>
<keyword evidence="2" id="KW-1185">Reference proteome</keyword>
<dbReference type="InterPro" id="IPR038636">
    <property type="entry name" value="Wzi_sf"/>
</dbReference>
<protein>
    <recommendedName>
        <fullName evidence="3">Capsule assembly Wzi family protein</fullName>
    </recommendedName>
</protein>